<evidence type="ECO:0000256" key="1">
    <source>
        <dbReference type="ARBA" id="ARBA00022734"/>
    </source>
</evidence>
<evidence type="ECO:0000313" key="5">
    <source>
        <dbReference type="Proteomes" id="UP000762676"/>
    </source>
</evidence>
<dbReference type="AlphaFoldDB" id="A0AAV4G604"/>
<dbReference type="Proteomes" id="UP000762676">
    <property type="component" value="Unassembled WGS sequence"/>
</dbReference>
<dbReference type="PROSITE" id="PS51304">
    <property type="entry name" value="GALECTIN"/>
    <property type="match status" value="1"/>
</dbReference>
<organism evidence="4 5">
    <name type="scientific">Elysia marginata</name>
    <dbReference type="NCBI Taxonomy" id="1093978"/>
    <lineage>
        <taxon>Eukaryota</taxon>
        <taxon>Metazoa</taxon>
        <taxon>Spiralia</taxon>
        <taxon>Lophotrochozoa</taxon>
        <taxon>Mollusca</taxon>
        <taxon>Gastropoda</taxon>
        <taxon>Heterobranchia</taxon>
        <taxon>Euthyneura</taxon>
        <taxon>Panpulmonata</taxon>
        <taxon>Sacoglossa</taxon>
        <taxon>Placobranchoidea</taxon>
        <taxon>Plakobranchidae</taxon>
        <taxon>Elysia</taxon>
    </lineage>
</organism>
<dbReference type="Pfam" id="PF00337">
    <property type="entry name" value="Gal-bind_lectin"/>
    <property type="match status" value="1"/>
</dbReference>
<accession>A0AAV4G604</accession>
<dbReference type="SMART" id="SM00276">
    <property type="entry name" value="GLECT"/>
    <property type="match status" value="1"/>
</dbReference>
<protein>
    <recommendedName>
        <fullName evidence="2">Galectin</fullName>
    </recommendedName>
</protein>
<feature type="domain" description="Galectin" evidence="3">
    <location>
        <begin position="1"/>
        <end position="124"/>
    </location>
</feature>
<gene>
    <name evidence="4" type="ORF">ElyMa_005909900</name>
</gene>
<sequence>MIFITGVPNVSANRFTVNLACGSSDSSDLSLHFDVRFDFGNDQNVVVRTSKQGGQYGNEERQINSFPFKRGEMFEMIVSGEMNGIKVAVNNQHFIDFNHRIQPMHRTDHLLIKGDVTVSHIRFQ</sequence>
<dbReference type="PANTHER" id="PTHR11346:SF176">
    <property type="entry name" value="32 KDA BETA-GALACTOSIDE-BINDING LECTIN LEC-3"/>
    <property type="match status" value="1"/>
</dbReference>
<dbReference type="SMART" id="SM00908">
    <property type="entry name" value="Gal-bind_lectin"/>
    <property type="match status" value="1"/>
</dbReference>
<dbReference type="InterPro" id="IPR013320">
    <property type="entry name" value="ConA-like_dom_sf"/>
</dbReference>
<name>A0AAV4G604_9GAST</name>
<keyword evidence="1 2" id="KW-0430">Lectin</keyword>
<dbReference type="InterPro" id="IPR001079">
    <property type="entry name" value="Galectin_CRD"/>
</dbReference>
<dbReference type="InterPro" id="IPR044156">
    <property type="entry name" value="Galectin-like"/>
</dbReference>
<dbReference type="GO" id="GO:0016936">
    <property type="term" value="F:galactoside binding"/>
    <property type="evidence" value="ECO:0007669"/>
    <property type="project" value="TreeGrafter"/>
</dbReference>
<keyword evidence="5" id="KW-1185">Reference proteome</keyword>
<evidence type="ECO:0000256" key="2">
    <source>
        <dbReference type="RuleBase" id="RU102079"/>
    </source>
</evidence>
<dbReference type="CDD" id="cd00070">
    <property type="entry name" value="GLECT"/>
    <property type="match status" value="1"/>
</dbReference>
<dbReference type="EMBL" id="BMAT01011867">
    <property type="protein sequence ID" value="GFR80884.1"/>
    <property type="molecule type" value="Genomic_DNA"/>
</dbReference>
<comment type="caution">
    <text evidence="4">The sequence shown here is derived from an EMBL/GenBank/DDBJ whole genome shotgun (WGS) entry which is preliminary data.</text>
</comment>
<dbReference type="Gene3D" id="2.60.120.200">
    <property type="match status" value="1"/>
</dbReference>
<dbReference type="SUPFAM" id="SSF49899">
    <property type="entry name" value="Concanavalin A-like lectins/glucanases"/>
    <property type="match status" value="1"/>
</dbReference>
<dbReference type="PANTHER" id="PTHR11346">
    <property type="entry name" value="GALECTIN"/>
    <property type="match status" value="1"/>
</dbReference>
<proteinExistence type="predicted"/>
<dbReference type="GO" id="GO:0030246">
    <property type="term" value="F:carbohydrate binding"/>
    <property type="evidence" value="ECO:0007669"/>
    <property type="project" value="UniProtKB-UniRule"/>
</dbReference>
<reference evidence="4 5" key="1">
    <citation type="journal article" date="2021" name="Elife">
        <title>Chloroplast acquisition without the gene transfer in kleptoplastic sea slugs, Plakobranchus ocellatus.</title>
        <authorList>
            <person name="Maeda T."/>
            <person name="Takahashi S."/>
            <person name="Yoshida T."/>
            <person name="Shimamura S."/>
            <person name="Takaki Y."/>
            <person name="Nagai Y."/>
            <person name="Toyoda A."/>
            <person name="Suzuki Y."/>
            <person name="Arimoto A."/>
            <person name="Ishii H."/>
            <person name="Satoh N."/>
            <person name="Nishiyama T."/>
            <person name="Hasebe M."/>
            <person name="Maruyama T."/>
            <person name="Minagawa J."/>
            <person name="Obokata J."/>
            <person name="Shigenobu S."/>
        </authorList>
    </citation>
    <scope>NUCLEOTIDE SEQUENCE [LARGE SCALE GENOMIC DNA]</scope>
</reference>
<evidence type="ECO:0000259" key="3">
    <source>
        <dbReference type="PROSITE" id="PS51304"/>
    </source>
</evidence>
<evidence type="ECO:0000313" key="4">
    <source>
        <dbReference type="EMBL" id="GFR80884.1"/>
    </source>
</evidence>